<dbReference type="EMBL" id="CP019728">
    <property type="protein sequence ID" value="AQS53086.1"/>
    <property type="molecule type" value="Genomic_DNA"/>
</dbReference>
<proteinExistence type="predicted"/>
<dbReference type="InterPro" id="IPR003439">
    <property type="entry name" value="ABC_transporter-like_ATP-bd"/>
</dbReference>
<feature type="domain" description="ABC transporter" evidence="3">
    <location>
        <begin position="4"/>
        <end position="255"/>
    </location>
</feature>
<evidence type="ECO:0000256" key="2">
    <source>
        <dbReference type="ARBA" id="ARBA00022840"/>
    </source>
</evidence>
<dbReference type="PANTHER" id="PTHR42855:SF1">
    <property type="entry name" value="ABC TRANSPORTER DOMAIN-CONTAINING PROTEIN"/>
    <property type="match status" value="1"/>
</dbReference>
<dbReference type="InterPro" id="IPR017871">
    <property type="entry name" value="ABC_transporter-like_CS"/>
</dbReference>
<dbReference type="CDD" id="cd03221">
    <property type="entry name" value="ABCF_EF-3"/>
    <property type="match status" value="2"/>
</dbReference>
<dbReference type="InterPro" id="IPR032781">
    <property type="entry name" value="ABC_tran_Xtn"/>
</dbReference>
<name>A0A1S6INJ0_9LACT</name>
<protein>
    <submittedName>
        <fullName evidence="4">Energy-dependent translational throttle protein EttA</fullName>
    </submittedName>
</protein>
<dbReference type="Pfam" id="PF00005">
    <property type="entry name" value="ABC_tran"/>
    <property type="match status" value="2"/>
</dbReference>
<dbReference type="FunFam" id="3.40.50.300:FF:000011">
    <property type="entry name" value="Putative ABC transporter ATP-binding component"/>
    <property type="match status" value="1"/>
</dbReference>
<dbReference type="Gene3D" id="1.10.287.380">
    <property type="entry name" value="Valyl-tRNA synthetase, C-terminal domain"/>
    <property type="match status" value="1"/>
</dbReference>
<dbReference type="OrthoDB" id="9760950at2"/>
<organism evidence="4 5">
    <name type="scientific">Jeotgalibaca dankookensis</name>
    <dbReference type="NCBI Taxonomy" id="708126"/>
    <lineage>
        <taxon>Bacteria</taxon>
        <taxon>Bacillati</taxon>
        <taxon>Bacillota</taxon>
        <taxon>Bacilli</taxon>
        <taxon>Lactobacillales</taxon>
        <taxon>Carnobacteriaceae</taxon>
        <taxon>Jeotgalibaca</taxon>
    </lineage>
</organism>
<dbReference type="PANTHER" id="PTHR42855">
    <property type="entry name" value="ABC TRANSPORTER ATP-BINDING SUBUNIT"/>
    <property type="match status" value="1"/>
</dbReference>
<evidence type="ECO:0000259" key="3">
    <source>
        <dbReference type="PROSITE" id="PS50893"/>
    </source>
</evidence>
<dbReference type="Gene3D" id="3.40.50.300">
    <property type="entry name" value="P-loop containing nucleotide triphosphate hydrolases"/>
    <property type="match status" value="2"/>
</dbReference>
<evidence type="ECO:0000313" key="5">
    <source>
        <dbReference type="Proteomes" id="UP000188993"/>
    </source>
</evidence>
<dbReference type="RefSeq" id="WP_062470506.1">
    <property type="nucleotide sequence ID" value="NZ_BBYN01000020.1"/>
</dbReference>
<feature type="domain" description="ABC transporter" evidence="3">
    <location>
        <begin position="321"/>
        <end position="541"/>
    </location>
</feature>
<keyword evidence="2" id="KW-0067">ATP-binding</keyword>
<keyword evidence="1" id="KW-0547">Nucleotide-binding</keyword>
<evidence type="ECO:0000313" key="4">
    <source>
        <dbReference type="EMBL" id="AQS53086.1"/>
    </source>
</evidence>
<accession>A0A1S6INJ0</accession>
<dbReference type="PROSITE" id="PS00211">
    <property type="entry name" value="ABC_TRANSPORTER_1"/>
    <property type="match status" value="1"/>
</dbReference>
<dbReference type="KEGG" id="jda:BW727_100693"/>
<dbReference type="SUPFAM" id="SSF52540">
    <property type="entry name" value="P-loop containing nucleoside triphosphate hydrolases"/>
    <property type="match status" value="2"/>
</dbReference>
<dbReference type="AlphaFoldDB" id="A0A1S6INJ0"/>
<dbReference type="PROSITE" id="PS50893">
    <property type="entry name" value="ABC_TRANSPORTER_2"/>
    <property type="match status" value="2"/>
</dbReference>
<dbReference type="InterPro" id="IPR032524">
    <property type="entry name" value="ABC_tran_C"/>
</dbReference>
<dbReference type="GO" id="GO:0003677">
    <property type="term" value="F:DNA binding"/>
    <property type="evidence" value="ECO:0007669"/>
    <property type="project" value="InterPro"/>
</dbReference>
<dbReference type="InterPro" id="IPR027417">
    <property type="entry name" value="P-loop_NTPase"/>
</dbReference>
<sequence length="629" mass="71932">MKDLKAVGLSKTYGMKKLFEDITFTIREGEYVGLIGQNGSGKSTLMKIIAGEDSADTGTIETSKDYRINYLPQDPILDESQTIFEALYSSETPLIQTIRRYEEAINNFANYSEDIRYQEAYAHAEQEMNRLDAWQTETQYKTILNKLGISDLNLKIGNLSGGQRKRIGLAKVLMQAPDLLLLDEPTNHLDVGAIVWLEKYLSQYRGALLLVTHDRYFLERVTNQMIELKNGAVETYSGNYASYLEQKAEREAIQQKMTEKQAKLYKSELAWMRKGAKARTTKQQARIHRFESLETEVKSATGEEQQLEINFDSSRLGRRVFQLEDVTLKAGDKTILEHFNHIFQAKDRIGIVGENGSGKTTILNLLAREKEAASGIVTVGETVKIGYYRQIMEPFPEDKRVITYLQEVAEEARIADGTIVSVTELLETFLFTRDMHGSLIRTLSGGERRRLYLLKLLMSQPNVLLFDEPTNDLDIETLTVLEDYLQSFPGAALVVSHDRYFLDKVAEKLLVVDGTEGPFLFYGSMSDYLEVADELSKEVTLKDNKAKEKPEIKSDKAKLTYSEQLEWDSIEEEIMLLEERVEELKASMLEHVSDFVKLGDLQKEVDEQEEILAKKWHRYEYLSTFTSET</sequence>
<keyword evidence="5" id="KW-1185">Reference proteome</keyword>
<dbReference type="Pfam" id="PF16326">
    <property type="entry name" value="ABC_tran_CTD"/>
    <property type="match status" value="1"/>
</dbReference>
<gene>
    <name evidence="4" type="primary">ettA</name>
    <name evidence="4" type="ORF">BW727_100693</name>
</gene>
<dbReference type="SMART" id="SM00382">
    <property type="entry name" value="AAA"/>
    <property type="match status" value="2"/>
</dbReference>
<dbReference type="InterPro" id="IPR037118">
    <property type="entry name" value="Val-tRNA_synth_C_sf"/>
</dbReference>
<dbReference type="InterPro" id="IPR003593">
    <property type="entry name" value="AAA+_ATPase"/>
</dbReference>
<dbReference type="GO" id="GO:0016887">
    <property type="term" value="F:ATP hydrolysis activity"/>
    <property type="evidence" value="ECO:0007669"/>
    <property type="project" value="InterPro"/>
</dbReference>
<evidence type="ECO:0000256" key="1">
    <source>
        <dbReference type="ARBA" id="ARBA00022741"/>
    </source>
</evidence>
<dbReference type="GO" id="GO:0005524">
    <property type="term" value="F:ATP binding"/>
    <property type="evidence" value="ECO:0007669"/>
    <property type="project" value="UniProtKB-KW"/>
</dbReference>
<dbReference type="Proteomes" id="UP000188993">
    <property type="component" value="Chromosome"/>
</dbReference>
<dbReference type="InterPro" id="IPR051309">
    <property type="entry name" value="ABCF_ATPase"/>
</dbReference>
<dbReference type="Pfam" id="PF12848">
    <property type="entry name" value="ABC_tran_Xtn"/>
    <property type="match status" value="1"/>
</dbReference>
<reference evidence="4 5" key="1">
    <citation type="journal article" date="2014" name="Int. J. Syst. Evol. Microbiol.">
        <title>Jeotgalibaca dankookensis gen. nov., sp. nov., a member of the family Carnobacteriaceae, isolated from seujeot (Korean traditional food).</title>
        <authorList>
            <person name="Lee D.G."/>
            <person name="Trujillo M.E."/>
            <person name="Kang H."/>
            <person name="Ahn T.Y."/>
        </authorList>
    </citation>
    <scope>NUCLEOTIDE SEQUENCE [LARGE SCALE GENOMIC DNA]</scope>
    <source>
        <strain evidence="4 5">EX-07</strain>
    </source>
</reference>
<dbReference type="STRING" id="708126.BW727_100693"/>